<evidence type="ECO:0000256" key="6">
    <source>
        <dbReference type="SAM" id="Phobius"/>
    </source>
</evidence>
<feature type="transmembrane region" description="Helical" evidence="6">
    <location>
        <begin position="9"/>
        <end position="27"/>
    </location>
</feature>
<dbReference type="Proteomes" id="UP000037600">
    <property type="component" value="Unassembled WGS sequence"/>
</dbReference>
<protein>
    <recommendedName>
        <fullName evidence="7">Cytochrome b561 bacterial/Ni-hydrogenase domain-containing protein</fullName>
    </recommendedName>
</protein>
<dbReference type="OrthoDB" id="196472at2"/>
<dbReference type="PANTHER" id="PTHR30485">
    <property type="entry name" value="NI/FE-HYDROGENASE 1 B-TYPE CYTOCHROME SUBUNIT"/>
    <property type="match status" value="1"/>
</dbReference>
<evidence type="ECO:0000259" key="7">
    <source>
        <dbReference type="Pfam" id="PF01292"/>
    </source>
</evidence>
<dbReference type="InterPro" id="IPR051542">
    <property type="entry name" value="Hydrogenase_cytochrome"/>
</dbReference>
<dbReference type="AlphaFoldDB" id="A0A0J8GWK2"/>
<keyword evidence="5 6" id="KW-0472">Membrane</keyword>
<dbReference type="GO" id="GO:0022904">
    <property type="term" value="P:respiratory electron transport chain"/>
    <property type="evidence" value="ECO:0007669"/>
    <property type="project" value="InterPro"/>
</dbReference>
<dbReference type="Pfam" id="PF01292">
    <property type="entry name" value="Ni_hydr_CYTB"/>
    <property type="match status" value="1"/>
</dbReference>
<dbReference type="PANTHER" id="PTHR30485:SF2">
    <property type="entry name" value="BLL0597 PROTEIN"/>
    <property type="match status" value="1"/>
</dbReference>
<dbReference type="STRING" id="1513271.XM47_11255"/>
<evidence type="ECO:0000256" key="2">
    <source>
        <dbReference type="ARBA" id="ARBA00022475"/>
    </source>
</evidence>
<comment type="subcellular location">
    <subcellularLocation>
        <location evidence="1">Cell membrane</location>
        <topology evidence="1">Multi-pass membrane protein</topology>
    </subcellularLocation>
</comment>
<dbReference type="EMBL" id="LAZL01000016">
    <property type="protein sequence ID" value="KMT65048.1"/>
    <property type="molecule type" value="Genomic_DNA"/>
</dbReference>
<dbReference type="GO" id="GO:0005886">
    <property type="term" value="C:plasma membrane"/>
    <property type="evidence" value="ECO:0007669"/>
    <property type="project" value="UniProtKB-SubCell"/>
</dbReference>
<dbReference type="SUPFAM" id="SSF81342">
    <property type="entry name" value="Transmembrane di-heme cytochromes"/>
    <property type="match status" value="1"/>
</dbReference>
<gene>
    <name evidence="8" type="ORF">XM47_11255</name>
</gene>
<dbReference type="InterPro" id="IPR011577">
    <property type="entry name" value="Cyt_b561_bac/Ni-Hgenase"/>
</dbReference>
<organism evidence="8 9">
    <name type="scientific">Catenovulum maritimum</name>
    <dbReference type="NCBI Taxonomy" id="1513271"/>
    <lineage>
        <taxon>Bacteria</taxon>
        <taxon>Pseudomonadati</taxon>
        <taxon>Pseudomonadota</taxon>
        <taxon>Gammaproteobacteria</taxon>
        <taxon>Alteromonadales</taxon>
        <taxon>Alteromonadaceae</taxon>
        <taxon>Catenovulum</taxon>
    </lineage>
</organism>
<keyword evidence="3 6" id="KW-0812">Transmembrane</keyword>
<evidence type="ECO:0000313" key="9">
    <source>
        <dbReference type="Proteomes" id="UP000037600"/>
    </source>
</evidence>
<dbReference type="RefSeq" id="WP_048692548.1">
    <property type="nucleotide sequence ID" value="NZ_KQ130491.1"/>
</dbReference>
<feature type="transmembrane region" description="Helical" evidence="6">
    <location>
        <begin position="191"/>
        <end position="214"/>
    </location>
</feature>
<dbReference type="GO" id="GO:0009055">
    <property type="term" value="F:electron transfer activity"/>
    <property type="evidence" value="ECO:0007669"/>
    <property type="project" value="InterPro"/>
</dbReference>
<feature type="domain" description="Cytochrome b561 bacterial/Ni-hydrogenase" evidence="7">
    <location>
        <begin position="7"/>
        <end position="179"/>
    </location>
</feature>
<feature type="transmembrane region" description="Helical" evidence="6">
    <location>
        <begin position="95"/>
        <end position="116"/>
    </location>
</feature>
<keyword evidence="4 6" id="KW-1133">Transmembrane helix</keyword>
<reference evidence="8 9" key="1">
    <citation type="submission" date="2015-04" db="EMBL/GenBank/DDBJ databases">
        <title>Draft Genome Sequence of the Novel Agar-Digesting Marine Bacterium Q1.</title>
        <authorList>
            <person name="Li Y."/>
            <person name="Li D."/>
            <person name="Chen G."/>
            <person name="Du Z."/>
        </authorList>
    </citation>
    <scope>NUCLEOTIDE SEQUENCE [LARGE SCALE GENOMIC DNA]</scope>
    <source>
        <strain evidence="8 9">Q1</strain>
    </source>
</reference>
<proteinExistence type="predicted"/>
<sequence>MKKVKIWDGATRFFHWALVLNIFAAWYTIENRLIDLHEIFGHCLIALLVFRVCWGLFGSSTARFKHFIVHPIVAFRYLKQSLRLQVHHEVGHNPAGGWMIIIMILVIGFQVISGLFSNNDLGFSGALSDYVSKDMSDTLTQLHGINFDILLAIIWLHLVAVFFYVLVKKDNLIKTLLTGKKQLTKTPDTPLYFAPFSLGIIFMLIAGVFSYWLFK</sequence>
<name>A0A0J8GWK2_9ALTE</name>
<keyword evidence="9" id="KW-1185">Reference proteome</keyword>
<keyword evidence="2" id="KW-1003">Cell membrane</keyword>
<evidence type="ECO:0000256" key="3">
    <source>
        <dbReference type="ARBA" id="ARBA00022692"/>
    </source>
</evidence>
<dbReference type="InterPro" id="IPR016174">
    <property type="entry name" value="Di-haem_cyt_TM"/>
</dbReference>
<evidence type="ECO:0000256" key="1">
    <source>
        <dbReference type="ARBA" id="ARBA00004651"/>
    </source>
</evidence>
<feature type="transmembrane region" description="Helical" evidence="6">
    <location>
        <begin position="149"/>
        <end position="167"/>
    </location>
</feature>
<evidence type="ECO:0000256" key="5">
    <source>
        <dbReference type="ARBA" id="ARBA00023136"/>
    </source>
</evidence>
<feature type="transmembrane region" description="Helical" evidence="6">
    <location>
        <begin position="39"/>
        <end position="57"/>
    </location>
</feature>
<dbReference type="GO" id="GO:0020037">
    <property type="term" value="F:heme binding"/>
    <property type="evidence" value="ECO:0007669"/>
    <property type="project" value="TreeGrafter"/>
</dbReference>
<evidence type="ECO:0000256" key="4">
    <source>
        <dbReference type="ARBA" id="ARBA00022989"/>
    </source>
</evidence>
<evidence type="ECO:0000313" key="8">
    <source>
        <dbReference type="EMBL" id="KMT65048.1"/>
    </source>
</evidence>
<comment type="caution">
    <text evidence="8">The sequence shown here is derived from an EMBL/GenBank/DDBJ whole genome shotgun (WGS) entry which is preliminary data.</text>
</comment>
<dbReference type="Gene3D" id="1.20.950.20">
    <property type="entry name" value="Transmembrane di-heme cytochromes, Chain C"/>
    <property type="match status" value="1"/>
</dbReference>
<accession>A0A0J8GWK2</accession>